<reference evidence="2 3" key="1">
    <citation type="submission" date="2021-05" db="EMBL/GenBank/DDBJ databases">
        <title>Genome Assembly of Synthetic Allotetraploid Brassica napus Reveals Homoeologous Exchanges between Subgenomes.</title>
        <authorList>
            <person name="Davis J.T."/>
        </authorList>
    </citation>
    <scope>NUCLEOTIDE SEQUENCE [LARGE SCALE GENOMIC DNA]</scope>
    <source>
        <strain evidence="3">cv. Da-Ae</strain>
        <tissue evidence="2">Seedling</tissue>
    </source>
</reference>
<gene>
    <name evidence="2" type="ORF">HID58_080062</name>
</gene>
<evidence type="ECO:0000256" key="1">
    <source>
        <dbReference type="SAM" id="MobiDB-lite"/>
    </source>
</evidence>
<name>A0ABQ7Y3W8_BRANA</name>
<sequence length="226" mass="24508">IERERGDWVSCTRRPSKPRPPSLLFSSSSASTARMLIPFAMGVVTSFPFPEVSSPESKPIGVGLPEASQGDDEDDLEDESEDDEGRSCCCQGLIQQRKRKVSHHPTIIACHNVDSSSDASCLLFDCILLLLVISDVEKINAEMKQAPYLYIVTIFTSLQSSKGGEVTAAKGFNAGGMYDGLRASEEKPDLGIVTCDVDAVPAGSKLITEHILQEAGQGTSSRWWRV</sequence>
<feature type="region of interest" description="Disordered" evidence="1">
    <location>
        <begin position="1"/>
        <end position="27"/>
    </location>
</feature>
<dbReference type="Proteomes" id="UP000824890">
    <property type="component" value="Unassembled WGS sequence"/>
</dbReference>
<evidence type="ECO:0000313" key="2">
    <source>
        <dbReference type="EMBL" id="KAH0862851.1"/>
    </source>
</evidence>
<feature type="non-terminal residue" evidence="2">
    <location>
        <position position="1"/>
    </location>
</feature>
<feature type="compositionally biased region" description="Acidic residues" evidence="1">
    <location>
        <begin position="69"/>
        <end position="84"/>
    </location>
</feature>
<keyword evidence="3" id="KW-1185">Reference proteome</keyword>
<dbReference type="EMBL" id="JAGKQM010000018">
    <property type="protein sequence ID" value="KAH0862851.1"/>
    <property type="molecule type" value="Genomic_DNA"/>
</dbReference>
<evidence type="ECO:0000313" key="3">
    <source>
        <dbReference type="Proteomes" id="UP000824890"/>
    </source>
</evidence>
<accession>A0ABQ7Y3W8</accession>
<protein>
    <submittedName>
        <fullName evidence="2">Uncharacterized protein</fullName>
    </submittedName>
</protein>
<proteinExistence type="predicted"/>
<feature type="region of interest" description="Disordered" evidence="1">
    <location>
        <begin position="54"/>
        <end position="84"/>
    </location>
</feature>
<organism evidence="2 3">
    <name type="scientific">Brassica napus</name>
    <name type="common">Rape</name>
    <dbReference type="NCBI Taxonomy" id="3708"/>
    <lineage>
        <taxon>Eukaryota</taxon>
        <taxon>Viridiplantae</taxon>
        <taxon>Streptophyta</taxon>
        <taxon>Embryophyta</taxon>
        <taxon>Tracheophyta</taxon>
        <taxon>Spermatophyta</taxon>
        <taxon>Magnoliopsida</taxon>
        <taxon>eudicotyledons</taxon>
        <taxon>Gunneridae</taxon>
        <taxon>Pentapetalae</taxon>
        <taxon>rosids</taxon>
        <taxon>malvids</taxon>
        <taxon>Brassicales</taxon>
        <taxon>Brassicaceae</taxon>
        <taxon>Brassiceae</taxon>
        <taxon>Brassica</taxon>
    </lineage>
</organism>
<comment type="caution">
    <text evidence="2">The sequence shown here is derived from an EMBL/GenBank/DDBJ whole genome shotgun (WGS) entry which is preliminary data.</text>
</comment>